<proteinExistence type="predicted"/>
<organism evidence="2 3">
    <name type="scientific">Frieseomelitta varia</name>
    <dbReference type="NCBI Taxonomy" id="561572"/>
    <lineage>
        <taxon>Eukaryota</taxon>
        <taxon>Metazoa</taxon>
        <taxon>Ecdysozoa</taxon>
        <taxon>Arthropoda</taxon>
        <taxon>Hexapoda</taxon>
        <taxon>Insecta</taxon>
        <taxon>Pterygota</taxon>
        <taxon>Neoptera</taxon>
        <taxon>Endopterygota</taxon>
        <taxon>Hymenoptera</taxon>
        <taxon>Apocrita</taxon>
        <taxon>Aculeata</taxon>
        <taxon>Apoidea</taxon>
        <taxon>Anthophila</taxon>
        <taxon>Apidae</taxon>
        <taxon>Frieseomelitta</taxon>
    </lineage>
</organism>
<accession>A0A833S2C9</accession>
<name>A0A833S2C9_9HYME</name>
<dbReference type="EMBL" id="WNWW01000562">
    <property type="protein sequence ID" value="KAF3423500.1"/>
    <property type="molecule type" value="Genomic_DNA"/>
</dbReference>
<feature type="region of interest" description="Disordered" evidence="1">
    <location>
        <begin position="25"/>
        <end position="54"/>
    </location>
</feature>
<evidence type="ECO:0000313" key="3">
    <source>
        <dbReference type="Proteomes" id="UP000655588"/>
    </source>
</evidence>
<evidence type="ECO:0000256" key="1">
    <source>
        <dbReference type="SAM" id="MobiDB-lite"/>
    </source>
</evidence>
<sequence>MAREEGTEAAALPKLLLDLIEQVEGSKTSQKHGDGGNGTEVETEKKEDDLQQEDIAHNLPKVRLVKVNSTFNVVSRLACLVGVAQLSRGMCSVRFSGILLGPKHLLQIDRYASRPQIGDLGQQNVHPPERVDIRKETLGEGDESDETVERPFGV</sequence>
<protein>
    <submittedName>
        <fullName evidence="2">Uncharacterized protein</fullName>
    </submittedName>
</protein>
<keyword evidence="3" id="KW-1185">Reference proteome</keyword>
<reference evidence="2" key="1">
    <citation type="submission" date="2019-11" db="EMBL/GenBank/DDBJ databases">
        <title>The nuclear and mitochondrial genomes of Frieseomelitta varia - a highly eusocial stingless bee (Meliponini) with a permanently sterile worker caste.</title>
        <authorList>
            <person name="Freitas F.C.P."/>
            <person name="Lourenco A.P."/>
            <person name="Nunes F.M.F."/>
            <person name="Paschoal A.R."/>
            <person name="Abreu F.C.P."/>
            <person name="Barbin F.O."/>
            <person name="Bataglia L."/>
            <person name="Cardoso-Junior C.A.M."/>
            <person name="Cervoni M.S."/>
            <person name="Silva S.R."/>
            <person name="Dalarmi F."/>
            <person name="Del Lama M.A."/>
            <person name="Depintor T.S."/>
            <person name="Ferreira K.M."/>
            <person name="Goria P.S."/>
            <person name="Jaskot M.C."/>
            <person name="Lago D.C."/>
            <person name="Luna-Lucena D."/>
            <person name="Moda L.M."/>
            <person name="Nascimento L."/>
            <person name="Pedrino M."/>
            <person name="Rabico F.O."/>
            <person name="Sanches F.C."/>
            <person name="Santos D.E."/>
            <person name="Santos C.G."/>
            <person name="Vieira J."/>
            <person name="Lopes T.F."/>
            <person name="Barchuk A.R."/>
            <person name="Hartfelder K."/>
            <person name="Simoes Z.L.P."/>
            <person name="Bitondi M.M.G."/>
            <person name="Pinheiro D.G."/>
        </authorList>
    </citation>
    <scope>NUCLEOTIDE SEQUENCE</scope>
    <source>
        <strain evidence="2">USP_RPSP 00005682</strain>
        <tissue evidence="2">Whole individual</tissue>
    </source>
</reference>
<comment type="caution">
    <text evidence="2">The sequence shown here is derived from an EMBL/GenBank/DDBJ whole genome shotgun (WGS) entry which is preliminary data.</text>
</comment>
<gene>
    <name evidence="2" type="ORF">E2986_13094</name>
</gene>
<dbReference type="Proteomes" id="UP000655588">
    <property type="component" value="Unassembled WGS sequence"/>
</dbReference>
<evidence type="ECO:0000313" key="2">
    <source>
        <dbReference type="EMBL" id="KAF3423500.1"/>
    </source>
</evidence>
<dbReference type="AlphaFoldDB" id="A0A833S2C9"/>